<keyword evidence="10" id="KW-1185">Reference proteome</keyword>
<evidence type="ECO:0000256" key="2">
    <source>
        <dbReference type="ARBA" id="ARBA00005253"/>
    </source>
</evidence>
<dbReference type="SUPFAM" id="SSF47473">
    <property type="entry name" value="EF-hand"/>
    <property type="match status" value="1"/>
</dbReference>
<dbReference type="GO" id="GO:0016460">
    <property type="term" value="C:myosin II complex"/>
    <property type="evidence" value="ECO:0007669"/>
    <property type="project" value="TreeGrafter"/>
</dbReference>
<dbReference type="InterPro" id="IPR011992">
    <property type="entry name" value="EF-hand-dom_pair"/>
</dbReference>
<keyword evidence="6" id="KW-0206">Cytoskeleton</keyword>
<dbReference type="FunFam" id="1.10.238.10:FF:000070">
    <property type="entry name" value="Centrin-1"/>
    <property type="match status" value="1"/>
</dbReference>
<evidence type="ECO:0000256" key="3">
    <source>
        <dbReference type="ARBA" id="ARBA00022723"/>
    </source>
</evidence>
<reference evidence="9 10" key="1">
    <citation type="submission" date="2016-02" db="EMBL/GenBank/DDBJ databases">
        <title>Genome analysis of coral dinoflagellate symbionts highlights evolutionary adaptations to a symbiotic lifestyle.</title>
        <authorList>
            <person name="Aranda M."/>
            <person name="Li Y."/>
            <person name="Liew Y.J."/>
            <person name="Baumgarten S."/>
            <person name="Simakov O."/>
            <person name="Wilson M."/>
            <person name="Piel J."/>
            <person name="Ashoor H."/>
            <person name="Bougouffa S."/>
            <person name="Bajic V.B."/>
            <person name="Ryu T."/>
            <person name="Ravasi T."/>
            <person name="Bayer T."/>
            <person name="Micklem G."/>
            <person name="Kim H."/>
            <person name="Bhak J."/>
            <person name="Lajeunesse T.C."/>
            <person name="Voolstra C.R."/>
        </authorList>
    </citation>
    <scope>NUCLEOTIDE SEQUENCE [LARGE SCALE GENOMIC DNA]</scope>
    <source>
        <strain evidence="9 10">CCMP2467</strain>
    </source>
</reference>
<evidence type="ECO:0000256" key="4">
    <source>
        <dbReference type="ARBA" id="ARBA00022737"/>
    </source>
</evidence>
<keyword evidence="6" id="KW-0963">Cytoplasm</keyword>
<feature type="domain" description="EF-hand" evidence="8">
    <location>
        <begin position="55"/>
        <end position="90"/>
    </location>
</feature>
<feature type="region of interest" description="Disordered" evidence="7">
    <location>
        <begin position="367"/>
        <end position="467"/>
    </location>
</feature>
<evidence type="ECO:0000313" key="10">
    <source>
        <dbReference type="Proteomes" id="UP000186817"/>
    </source>
</evidence>
<evidence type="ECO:0000256" key="6">
    <source>
        <dbReference type="ARBA" id="ARBA00023212"/>
    </source>
</evidence>
<gene>
    <name evidence="9" type="primary">Caltractin</name>
    <name evidence="9" type="ORF">AK812_SmicGene40054</name>
</gene>
<dbReference type="GO" id="GO:0005509">
    <property type="term" value="F:calcium ion binding"/>
    <property type="evidence" value="ECO:0007669"/>
    <property type="project" value="InterPro"/>
</dbReference>
<keyword evidence="4" id="KW-0677">Repeat</keyword>
<keyword evidence="3" id="KW-0479">Metal-binding</keyword>
<dbReference type="CDD" id="cd00051">
    <property type="entry name" value="EFh"/>
    <property type="match status" value="2"/>
</dbReference>
<evidence type="ECO:0000256" key="1">
    <source>
        <dbReference type="ARBA" id="ARBA00004245"/>
    </source>
</evidence>
<comment type="subcellular location">
    <subcellularLocation>
        <location evidence="1">Cytoplasm</location>
        <location evidence="1">Cytoskeleton</location>
    </subcellularLocation>
</comment>
<sequence length="622" mass="67827">MALRRFNAGGKKQKELTEEQKQEIKEAFDLFDTDGSGEIDSKELKVAMRALGFEPKKEEIQKMISDVDDDGSGTIGYEEFLKMMTHKILNRDPKDEILKAFRLFDDDETGKISFKNLKRVAKELGERMTDEELQEMIDEADRDGDGEVNEGSKPVSHGGVLAHHEEDQPLLEEQVSPSQRSTIPDGSHICGSAFTWVGVGESEPQPQQTDWTASAKGGSVSWIEGLDSSSVLVQQGFPDSGPVVLHDPEIQEVMSDSANILYELAEDAHEQMSLHHDTDWTQFPEVGEALKAIGIEELALCVALCPGRAKWGVGVAGNQKKRSQAARLSLCLAVASECSTNESVCHSRPCWGEFYSMAEAEMEAGHMAGPRHHAPNGKGRPGQQKGARRPKEPVASAYDTEEDPADSAEVAEESQEFPEEGEEGAVEEEEVPIEAEEEAWEEVETEEVAEPAEHVEPAPKRPRTTATPAAVSKSLAPHWLYIQDMPPSLQGLPQETLSLLAGNWKRKQLLDAAEKALAAALGEEADEVYLEDDADFNKFSSVSDAFKEKSGAEEPITVAISPTQELWAVGAGSQGKQRSAAAMVALATQVALYKAECGEELPDLSKLPAFASFVEEAQGAKE</sequence>
<dbReference type="Proteomes" id="UP000186817">
    <property type="component" value="Unassembled WGS sequence"/>
</dbReference>
<feature type="domain" description="EF-hand" evidence="8">
    <location>
        <begin position="19"/>
        <end position="54"/>
    </location>
</feature>
<evidence type="ECO:0000256" key="5">
    <source>
        <dbReference type="ARBA" id="ARBA00022837"/>
    </source>
</evidence>
<name>A0A1Q9C9N9_SYMMI</name>
<dbReference type="PROSITE" id="PS50222">
    <property type="entry name" value="EF_HAND_2"/>
    <property type="match status" value="3"/>
</dbReference>
<evidence type="ECO:0000313" key="9">
    <source>
        <dbReference type="EMBL" id="OLP79642.1"/>
    </source>
</evidence>
<dbReference type="Pfam" id="PF13499">
    <property type="entry name" value="EF-hand_7"/>
    <property type="match status" value="2"/>
</dbReference>
<feature type="domain" description="EF-hand" evidence="8">
    <location>
        <begin position="92"/>
        <end position="127"/>
    </location>
</feature>
<organism evidence="9 10">
    <name type="scientific">Symbiodinium microadriaticum</name>
    <name type="common">Dinoflagellate</name>
    <name type="synonym">Zooxanthella microadriatica</name>
    <dbReference type="NCBI Taxonomy" id="2951"/>
    <lineage>
        <taxon>Eukaryota</taxon>
        <taxon>Sar</taxon>
        <taxon>Alveolata</taxon>
        <taxon>Dinophyceae</taxon>
        <taxon>Suessiales</taxon>
        <taxon>Symbiodiniaceae</taxon>
        <taxon>Symbiodinium</taxon>
    </lineage>
</organism>
<dbReference type="FunFam" id="1.10.238.10:FF:000077">
    <property type="entry name" value="Centrin 1"/>
    <property type="match status" value="1"/>
</dbReference>
<keyword evidence="5" id="KW-0106">Calcium</keyword>
<comment type="caution">
    <text evidence="9">The sequence shown here is derived from an EMBL/GenBank/DDBJ whole genome shotgun (WGS) entry which is preliminary data.</text>
</comment>
<dbReference type="PANTHER" id="PTHR23048">
    <property type="entry name" value="MYOSIN LIGHT CHAIN 1, 3"/>
    <property type="match status" value="1"/>
</dbReference>
<dbReference type="InterPro" id="IPR018247">
    <property type="entry name" value="EF_Hand_1_Ca_BS"/>
</dbReference>
<dbReference type="PANTHER" id="PTHR23048:SF59">
    <property type="entry name" value="EF-HAND SUPERFAMILY PROTEIN"/>
    <property type="match status" value="1"/>
</dbReference>
<proteinExistence type="inferred from homology"/>
<comment type="similarity">
    <text evidence="2">Belongs to the centrin family.</text>
</comment>
<protein>
    <submittedName>
        <fullName evidence="9">Caltractin</fullName>
    </submittedName>
</protein>
<dbReference type="OrthoDB" id="26525at2759"/>
<dbReference type="AlphaFoldDB" id="A0A1Q9C9N9"/>
<evidence type="ECO:0000256" key="7">
    <source>
        <dbReference type="SAM" id="MobiDB-lite"/>
    </source>
</evidence>
<dbReference type="EMBL" id="LSRX01001462">
    <property type="protein sequence ID" value="OLP79642.1"/>
    <property type="molecule type" value="Genomic_DNA"/>
</dbReference>
<dbReference type="Gene3D" id="1.10.238.10">
    <property type="entry name" value="EF-hand"/>
    <property type="match status" value="2"/>
</dbReference>
<dbReference type="SMART" id="SM00054">
    <property type="entry name" value="EFh"/>
    <property type="match status" value="4"/>
</dbReference>
<dbReference type="InterPro" id="IPR002048">
    <property type="entry name" value="EF_hand_dom"/>
</dbReference>
<dbReference type="InterPro" id="IPR050230">
    <property type="entry name" value="CALM/Myosin/TropC-like"/>
</dbReference>
<dbReference type="PROSITE" id="PS00018">
    <property type="entry name" value="EF_HAND_1"/>
    <property type="match status" value="2"/>
</dbReference>
<evidence type="ECO:0000259" key="8">
    <source>
        <dbReference type="PROSITE" id="PS50222"/>
    </source>
</evidence>
<accession>A0A1Q9C9N9</accession>
<feature type="compositionally biased region" description="Acidic residues" evidence="7">
    <location>
        <begin position="399"/>
        <end position="450"/>
    </location>
</feature>